<feature type="domain" description="Exonuclease" evidence="8">
    <location>
        <begin position="20"/>
        <end position="212"/>
    </location>
</feature>
<accession>A0ABU2DNQ2</accession>
<protein>
    <submittedName>
        <fullName evidence="9">Exonuclease domain-containing protein</fullName>
    </submittedName>
</protein>
<comment type="cofactor">
    <cofactor evidence="1">
        <name>Mg(2+)</name>
        <dbReference type="ChEBI" id="CHEBI:18420"/>
    </cofactor>
</comment>
<comment type="caution">
    <text evidence="9">The sequence shown here is derived from an EMBL/GenBank/DDBJ whole genome shotgun (WGS) entry which is preliminary data.</text>
</comment>
<evidence type="ECO:0000313" key="10">
    <source>
        <dbReference type="Proteomes" id="UP001251870"/>
    </source>
</evidence>
<evidence type="ECO:0000256" key="5">
    <source>
        <dbReference type="ARBA" id="ARBA00022839"/>
    </source>
</evidence>
<dbReference type="InterPro" id="IPR012337">
    <property type="entry name" value="RNaseH-like_sf"/>
</dbReference>
<dbReference type="NCBIfam" id="NF005927">
    <property type="entry name" value="PRK07942.1"/>
    <property type="match status" value="1"/>
</dbReference>
<dbReference type="CDD" id="cd06127">
    <property type="entry name" value="DEDDh"/>
    <property type="match status" value="1"/>
</dbReference>
<dbReference type="InterPro" id="IPR040393">
    <property type="entry name" value="TREX1/2"/>
</dbReference>
<dbReference type="SMART" id="SM00479">
    <property type="entry name" value="EXOIII"/>
    <property type="match status" value="1"/>
</dbReference>
<keyword evidence="4" id="KW-0378">Hydrolase</keyword>
<organism evidence="9 10">
    <name type="scientific">Nesterenkonia aerolata</name>
    <dbReference type="NCBI Taxonomy" id="3074079"/>
    <lineage>
        <taxon>Bacteria</taxon>
        <taxon>Bacillati</taxon>
        <taxon>Actinomycetota</taxon>
        <taxon>Actinomycetes</taxon>
        <taxon>Micrococcales</taxon>
        <taxon>Micrococcaceae</taxon>
        <taxon>Nesterenkonia</taxon>
    </lineage>
</organism>
<proteinExistence type="inferred from homology"/>
<dbReference type="GO" id="GO:0004527">
    <property type="term" value="F:exonuclease activity"/>
    <property type="evidence" value="ECO:0007669"/>
    <property type="project" value="UniProtKB-KW"/>
</dbReference>
<dbReference type="EMBL" id="JAVKGR010000001">
    <property type="protein sequence ID" value="MDR8018152.1"/>
    <property type="molecule type" value="Genomic_DNA"/>
</dbReference>
<dbReference type="InterPro" id="IPR036397">
    <property type="entry name" value="RNaseH_sf"/>
</dbReference>
<dbReference type="Pfam" id="PF00929">
    <property type="entry name" value="RNase_T"/>
    <property type="match status" value="1"/>
</dbReference>
<evidence type="ECO:0000256" key="4">
    <source>
        <dbReference type="ARBA" id="ARBA00022801"/>
    </source>
</evidence>
<dbReference type="Gene3D" id="3.30.420.10">
    <property type="entry name" value="Ribonuclease H-like superfamily/Ribonuclease H"/>
    <property type="match status" value="1"/>
</dbReference>
<comment type="similarity">
    <text evidence="7">Belongs to the exonuclease superfamily. TREX family.</text>
</comment>
<dbReference type="Proteomes" id="UP001251870">
    <property type="component" value="Unassembled WGS sequence"/>
</dbReference>
<evidence type="ECO:0000256" key="1">
    <source>
        <dbReference type="ARBA" id="ARBA00001946"/>
    </source>
</evidence>
<dbReference type="PANTHER" id="PTHR13058:SF19">
    <property type="entry name" value="LD40940P"/>
    <property type="match status" value="1"/>
</dbReference>
<keyword evidence="5 9" id="KW-0269">Exonuclease</keyword>
<keyword evidence="2" id="KW-0540">Nuclease</keyword>
<evidence type="ECO:0000256" key="7">
    <source>
        <dbReference type="ARBA" id="ARBA00025769"/>
    </source>
</evidence>
<name>A0ABU2DNQ2_9MICC</name>
<reference evidence="9 10" key="1">
    <citation type="submission" date="2023-09" db="EMBL/GenBank/DDBJ databases">
        <title>Description of three actinobacteria isolated from air of manufacturing shop in a pharmaceutical factory.</title>
        <authorList>
            <person name="Zhang D.-F."/>
        </authorList>
    </citation>
    <scope>NUCLEOTIDE SEQUENCE [LARGE SCALE GENOMIC DNA]</scope>
    <source>
        <strain evidence="9 10">LY-0111</strain>
    </source>
</reference>
<dbReference type="PANTHER" id="PTHR13058">
    <property type="entry name" value="THREE PRIME REPAIR EXONUCLEASE 1, 2"/>
    <property type="match status" value="1"/>
</dbReference>
<keyword evidence="10" id="KW-1185">Reference proteome</keyword>
<dbReference type="RefSeq" id="WP_310547139.1">
    <property type="nucleotide sequence ID" value="NZ_JAVKGR010000001.1"/>
</dbReference>
<dbReference type="InterPro" id="IPR013520">
    <property type="entry name" value="Ribonucl_H"/>
</dbReference>
<evidence type="ECO:0000259" key="8">
    <source>
        <dbReference type="SMART" id="SM00479"/>
    </source>
</evidence>
<evidence type="ECO:0000256" key="6">
    <source>
        <dbReference type="ARBA" id="ARBA00022842"/>
    </source>
</evidence>
<sequence length="254" mass="27821">MENPALFDLPPAAASWHSGRRIGFDLETTGRDPRTARIVTAAVVEYHAQDAAEAGNATAQQDAEAQPSTPRVVEWLVDPGVEIPAEASAVHGISTDYARRHGTAAAEAVPQILHRIVEELDAGTPVVIFNAPYDLSVLAAEAQRYGADLPRARPIIDPLVLDKQVDRFRRGKRTLGHMADHYGVVLDDAHSAAPDAKAAVELADVLAQRHRQLQIPAEELHDLQIGWKAEQAASLQEYFRKTRPDAHVDPRWPM</sequence>
<evidence type="ECO:0000313" key="9">
    <source>
        <dbReference type="EMBL" id="MDR8018152.1"/>
    </source>
</evidence>
<evidence type="ECO:0000256" key="3">
    <source>
        <dbReference type="ARBA" id="ARBA00022723"/>
    </source>
</evidence>
<keyword evidence="3" id="KW-0479">Metal-binding</keyword>
<keyword evidence="6" id="KW-0460">Magnesium</keyword>
<dbReference type="SUPFAM" id="SSF53098">
    <property type="entry name" value="Ribonuclease H-like"/>
    <property type="match status" value="1"/>
</dbReference>
<gene>
    <name evidence="9" type="ORF">RIL96_01040</name>
</gene>
<evidence type="ECO:0000256" key="2">
    <source>
        <dbReference type="ARBA" id="ARBA00022722"/>
    </source>
</evidence>